<evidence type="ECO:0000256" key="6">
    <source>
        <dbReference type="ARBA" id="ARBA00022692"/>
    </source>
</evidence>
<feature type="transmembrane region" description="Helical" evidence="12">
    <location>
        <begin position="595"/>
        <end position="615"/>
    </location>
</feature>
<evidence type="ECO:0000256" key="9">
    <source>
        <dbReference type="ARBA" id="ARBA00023136"/>
    </source>
</evidence>
<evidence type="ECO:0000256" key="4">
    <source>
        <dbReference type="ARBA" id="ARBA00022502"/>
    </source>
</evidence>
<keyword evidence="8 12" id="KW-1133">Transmembrane helix</keyword>
<evidence type="ECO:0000256" key="5">
    <source>
        <dbReference type="ARBA" id="ARBA00022679"/>
    </source>
</evidence>
<dbReference type="InterPro" id="IPR002591">
    <property type="entry name" value="Phosphodiest/P_Trfase"/>
</dbReference>
<comment type="caution">
    <text evidence="13">The sequence shown here is derived from an EMBL/GenBank/DDBJ whole genome shotgun (WGS) entry which is preliminary data.</text>
</comment>
<dbReference type="GO" id="GO:0051377">
    <property type="term" value="F:mannose-ethanolamine phosphotransferase activity"/>
    <property type="evidence" value="ECO:0007669"/>
    <property type="project" value="InterPro"/>
</dbReference>
<feature type="transmembrane region" description="Helical" evidence="12">
    <location>
        <begin position="67"/>
        <end position="92"/>
    </location>
</feature>
<dbReference type="EMBL" id="CAJRGZ010000016">
    <property type="protein sequence ID" value="CAG5152612.1"/>
    <property type="molecule type" value="Genomic_DNA"/>
</dbReference>
<feature type="transmembrane region" description="Helical" evidence="12">
    <location>
        <begin position="533"/>
        <end position="553"/>
    </location>
</feature>
<keyword evidence="9 12" id="KW-0472">Membrane</keyword>
<dbReference type="Pfam" id="PF01663">
    <property type="entry name" value="Phosphodiest"/>
    <property type="match status" value="1"/>
</dbReference>
<feature type="transmembrane region" description="Helical" evidence="12">
    <location>
        <begin position="864"/>
        <end position="888"/>
    </location>
</feature>
<evidence type="ECO:0000256" key="11">
    <source>
        <dbReference type="SAM" id="MobiDB-lite"/>
    </source>
</evidence>
<dbReference type="OrthoDB" id="272139at2759"/>
<evidence type="ECO:0000256" key="2">
    <source>
        <dbReference type="ARBA" id="ARBA00004687"/>
    </source>
</evidence>
<feature type="transmembrane region" description="Helical" evidence="12">
    <location>
        <begin position="684"/>
        <end position="703"/>
    </location>
</feature>
<gene>
    <name evidence="13" type="ORF">ALTATR162_LOCUS2843</name>
</gene>
<dbReference type="InterPro" id="IPR017850">
    <property type="entry name" value="Alkaline_phosphatase_core_sf"/>
</dbReference>
<proteinExistence type="inferred from homology"/>
<dbReference type="SUPFAM" id="SSF53649">
    <property type="entry name" value="Alkaline phosphatase-like"/>
    <property type="match status" value="1"/>
</dbReference>
<evidence type="ECO:0000256" key="10">
    <source>
        <dbReference type="ARBA" id="ARBA00023180"/>
    </source>
</evidence>
<dbReference type="InterPro" id="IPR039524">
    <property type="entry name" value="PIGO/GPI13"/>
</dbReference>
<evidence type="ECO:0000256" key="1">
    <source>
        <dbReference type="ARBA" id="ARBA00004477"/>
    </source>
</evidence>
<feature type="region of interest" description="Disordered" evidence="11">
    <location>
        <begin position="1"/>
        <end position="20"/>
    </location>
</feature>
<keyword evidence="5" id="KW-0808">Transferase</keyword>
<keyword evidence="14" id="KW-1185">Reference proteome</keyword>
<feature type="transmembrane region" description="Helical" evidence="12">
    <location>
        <begin position="799"/>
        <end position="817"/>
    </location>
</feature>
<keyword evidence="6 12" id="KW-0812">Transmembrane</keyword>
<comment type="pathway">
    <text evidence="2">Glycolipid biosynthesis; glycosylphosphatidylinositol-anchor biosynthesis.</text>
</comment>
<feature type="region of interest" description="Disordered" evidence="11">
    <location>
        <begin position="1254"/>
        <end position="1317"/>
    </location>
</feature>
<evidence type="ECO:0000256" key="12">
    <source>
        <dbReference type="SAM" id="Phobius"/>
    </source>
</evidence>
<name>A0A8J2HW01_9PLEO</name>
<dbReference type="PANTHER" id="PTHR23071">
    <property type="entry name" value="PHOSPHATIDYLINOSITOL GLYCAN"/>
    <property type="match status" value="1"/>
</dbReference>
<dbReference type="GO" id="GO:0005789">
    <property type="term" value="C:endoplasmic reticulum membrane"/>
    <property type="evidence" value="ECO:0007669"/>
    <property type="project" value="UniProtKB-SubCell"/>
</dbReference>
<dbReference type="RefSeq" id="XP_043166384.1">
    <property type="nucleotide sequence ID" value="XM_043310449.1"/>
</dbReference>
<evidence type="ECO:0000256" key="7">
    <source>
        <dbReference type="ARBA" id="ARBA00022824"/>
    </source>
</evidence>
<feature type="transmembrane region" description="Helical" evidence="12">
    <location>
        <begin position="724"/>
        <end position="747"/>
    </location>
</feature>
<protein>
    <recommendedName>
        <fullName evidence="15">GPI ethanolamine phosphate transferase 3</fullName>
    </recommendedName>
</protein>
<dbReference type="GO" id="GO:0006506">
    <property type="term" value="P:GPI anchor biosynthetic process"/>
    <property type="evidence" value="ECO:0007669"/>
    <property type="project" value="UniProtKB-UniPathway"/>
</dbReference>
<dbReference type="CDD" id="cd16023">
    <property type="entry name" value="GPI_EPT_3"/>
    <property type="match status" value="1"/>
</dbReference>
<evidence type="ECO:0000256" key="8">
    <source>
        <dbReference type="ARBA" id="ARBA00022989"/>
    </source>
</evidence>
<feature type="transmembrane region" description="Helical" evidence="12">
    <location>
        <begin position="759"/>
        <end position="778"/>
    </location>
</feature>
<dbReference type="InterPro" id="IPR037675">
    <property type="entry name" value="PIG-O_N"/>
</dbReference>
<organism evidence="13 14">
    <name type="scientific">Alternaria atra</name>
    <dbReference type="NCBI Taxonomy" id="119953"/>
    <lineage>
        <taxon>Eukaryota</taxon>
        <taxon>Fungi</taxon>
        <taxon>Dikarya</taxon>
        <taxon>Ascomycota</taxon>
        <taxon>Pezizomycotina</taxon>
        <taxon>Dothideomycetes</taxon>
        <taxon>Pleosporomycetidae</taxon>
        <taxon>Pleosporales</taxon>
        <taxon>Pleosporineae</taxon>
        <taxon>Pleosporaceae</taxon>
        <taxon>Alternaria</taxon>
        <taxon>Alternaria sect. Ulocladioides</taxon>
    </lineage>
</organism>
<keyword evidence="7" id="KW-0256">Endoplasmic reticulum</keyword>
<reference evidence="13" key="1">
    <citation type="submission" date="2021-05" db="EMBL/GenBank/DDBJ databases">
        <authorList>
            <person name="Stam R."/>
        </authorList>
    </citation>
    <scope>NUCLEOTIDE SEQUENCE</scope>
    <source>
        <strain evidence="13">CS162</strain>
    </source>
</reference>
<dbReference type="UniPathway" id="UPA00196"/>
<evidence type="ECO:0000313" key="14">
    <source>
        <dbReference type="Proteomes" id="UP000676310"/>
    </source>
</evidence>
<evidence type="ECO:0000313" key="13">
    <source>
        <dbReference type="EMBL" id="CAG5152612.1"/>
    </source>
</evidence>
<keyword evidence="4" id="KW-0337">GPI-anchor biosynthesis</keyword>
<comment type="subcellular location">
    <subcellularLocation>
        <location evidence="1">Endoplasmic reticulum membrane</location>
        <topology evidence="1">Multi-pass membrane protein</topology>
    </subcellularLocation>
</comment>
<feature type="transmembrane region" description="Helical" evidence="12">
    <location>
        <begin position="655"/>
        <end position="672"/>
    </location>
</feature>
<comment type="similarity">
    <text evidence="3">Belongs to the PIGG/PIGN/PIGO family. PIGO subfamily.</text>
</comment>
<evidence type="ECO:0008006" key="15">
    <source>
        <dbReference type="Google" id="ProtNLM"/>
    </source>
</evidence>
<evidence type="ECO:0000256" key="3">
    <source>
        <dbReference type="ARBA" id="ARBA00008695"/>
    </source>
</evidence>
<dbReference type="Proteomes" id="UP000676310">
    <property type="component" value="Unassembled WGS sequence"/>
</dbReference>
<feature type="compositionally biased region" description="Basic and acidic residues" evidence="11">
    <location>
        <begin position="1277"/>
        <end position="1287"/>
    </location>
</feature>
<feature type="transmembrane region" description="Helical" evidence="12">
    <location>
        <begin position="627"/>
        <end position="648"/>
    </location>
</feature>
<feature type="transmembrane region" description="Helical" evidence="12">
    <location>
        <begin position="565"/>
        <end position="588"/>
    </location>
</feature>
<accession>A0A8J2HW01</accession>
<sequence length="1562" mass="175119">MENEVFTPLSDITGQSSTPKAAKAAKAVKFAEQPQQQQAAQVPRTQVHDPDKAKRIGQVHFKAQHGLIVAFFTFILILHVLGIYLFTSGFLLTRLVLDHKSECALAPIDSANAYLAGDAEKGCWHPKTFNKAVVIIVDALRYDFTVPFPEQFEPIDLTAAAENPSQAPPVAPRHFHNAFPVLYETAKNQPQNAFLLPFIADPPTATMQRLKGLTTGTLPTFIDVGSNFAGQEIDEDNLIGQLKNASKRMVHLGDDTWHALFPDYFEPNLTHAYDSFNVWDLHTVDNGVTEHIFPLLKAENASKWDVIFGHYLGVDHAGHRYGPDHPAMTAKLNQMDEVFRRMIEEIDDDTLLVVMGDHGMDGKGDHGGESDDEIQAALWMYSKKGVFGRSDPAYATPPPNAKTRPVGQIDLVPTLSLLLGMPIPFNNLGKPIEEAFIGRNGDDYKNLATVNRLTAAQIHNYQHEYAKVRGIADSARASSLSLWKSANDAWNSLGKSKTNSAEMRQAYEAFGAYQRDTLRLCRDLWARFDIPRMVSGVVILAASLVVVALYARILHGDRADVTPVFFTRGAIGLVLGGIVGVAFTIFMPEDSRSHVLVFSSALTGIIGCASTFYSLSYRLMPPMPNNIWGWTSAIFTLALSGGFAANSFTIWEDEILLHFLTTFGVLALISSFRQKRIADRTLGAYHSILFAVLLRIASFSRLCREEQMPYCKSTYYDSALSTTSAPWQLAIPAACAILIPTFIKSYYDGTKSYQHNATLWIGLALRFGLLLSAAYWTLDAADDGEWAPDWINIIRITKRFLAQIVLAISLAFGYSIYNWSKPLLNVIIDKDGAGVDENGAPKEAVTILGFANVHGSRYALLITIWYLAVALLQKPMGAGAIGILVWQLFSLFEIIDTNNLRQSAIGPVVLGLLGSFHFFKTGHQATLSSIQWESAFIPLAKIRYPWTPIIVLLNTFGAQILCRYEDENSLNRQLHNMNNRSLQLGTVATQHQPIEEGPYGVLIEEDNIDDSTGVIPMKGLRTPLSLKSRFVRRLSKILSAEVDMRETHDNNTIDIYITRDRHSTQPSVGLDEELRKVVRAMEDALALIASQPHDPLLEVARDDLWGAIVMFNYNQVKQTIHSLQRTFENNKNTYESHITRMFGVDDVDDNGSMIDRELGDRIIALHQNVHSFSGSIKDMCMIVQSASEMTRILLNLQNRLKYLLEKTRFAEELYELICTLGFPERAHSTFIRAARASQTFMNVRFHIRPHSPAKTVSFATPTTSSTQSSLMKPSSPRHPEKSKRIQRFEGAATVATTSPSSSSSSPPPSSPPKQGIFSLGPLMTAVQPYLPRKDRNLALAHLQCAAKQQTAHLIGTILQKKLLSIKATAWYSFAFVITKNEEQEQRLAGLYLSLLREADNSETIFRELQTALEKDELVALFDKHEYGHFRQLFPFLETFLKTPPKKRWTVWRLRQFTQDPVDDEPPACLQRDYGFKFCRQREEVLRLKAIYTRMLRKMGPKNLHTACIHGRLFETAIKEGLSVDMKDRRFMQNDYPSPFVGLDDDGGLEAYRGPFYKRRLKL</sequence>
<dbReference type="Gene3D" id="3.40.720.10">
    <property type="entry name" value="Alkaline Phosphatase, subunit A"/>
    <property type="match status" value="1"/>
</dbReference>
<dbReference type="PANTHER" id="PTHR23071:SF1">
    <property type="entry name" value="GPI ETHANOLAMINE PHOSPHATE TRANSFERASE 3"/>
    <property type="match status" value="1"/>
</dbReference>
<feature type="compositionally biased region" description="Polar residues" evidence="11">
    <location>
        <begin position="1257"/>
        <end position="1272"/>
    </location>
</feature>
<feature type="compositionally biased region" description="Polar residues" evidence="11">
    <location>
        <begin position="10"/>
        <end position="19"/>
    </location>
</feature>
<keyword evidence="10" id="KW-0325">Glycoprotein</keyword>
<dbReference type="GeneID" id="67014333"/>